<organism evidence="3">
    <name type="scientific">Oryza nivara</name>
    <name type="common">Indian wild rice</name>
    <name type="synonym">Oryza sativa f. spontanea</name>
    <dbReference type="NCBI Taxonomy" id="4536"/>
    <lineage>
        <taxon>Eukaryota</taxon>
        <taxon>Viridiplantae</taxon>
        <taxon>Streptophyta</taxon>
        <taxon>Embryophyta</taxon>
        <taxon>Tracheophyta</taxon>
        <taxon>Spermatophyta</taxon>
        <taxon>Magnoliopsida</taxon>
        <taxon>Liliopsida</taxon>
        <taxon>Poales</taxon>
        <taxon>Poaceae</taxon>
        <taxon>BOP clade</taxon>
        <taxon>Oryzoideae</taxon>
        <taxon>Oryzeae</taxon>
        <taxon>Oryzinae</taxon>
        <taxon>Oryza</taxon>
    </lineage>
</organism>
<dbReference type="SMR" id="A0A0E0IG13"/>
<evidence type="ECO:0000259" key="2">
    <source>
        <dbReference type="Pfam" id="PF03101"/>
    </source>
</evidence>
<keyword evidence="4" id="KW-1185">Reference proteome</keyword>
<evidence type="ECO:0000313" key="3">
    <source>
        <dbReference type="EnsemblPlants" id="ONIVA09G00190.1"/>
    </source>
</evidence>
<feature type="compositionally biased region" description="Polar residues" evidence="1">
    <location>
        <begin position="520"/>
        <end position="530"/>
    </location>
</feature>
<dbReference type="HOGENOM" id="CLU_008459_13_0_1"/>
<dbReference type="Gramene" id="ONIVA09G00190.1">
    <property type="protein sequence ID" value="ONIVA09G00190.1"/>
    <property type="gene ID" value="ONIVA09G00190"/>
</dbReference>
<proteinExistence type="predicted"/>
<dbReference type="Pfam" id="PF03101">
    <property type="entry name" value="FAR1"/>
    <property type="match status" value="1"/>
</dbReference>
<dbReference type="PANTHER" id="PTHR47718:SF4">
    <property type="entry name" value="PROTEIN FAR1-RELATED SEQUENCE"/>
    <property type="match status" value="1"/>
</dbReference>
<evidence type="ECO:0000256" key="1">
    <source>
        <dbReference type="SAM" id="MobiDB-lite"/>
    </source>
</evidence>
<dbReference type="PANTHER" id="PTHR47718">
    <property type="entry name" value="OS01G0519700 PROTEIN"/>
    <property type="match status" value="1"/>
</dbReference>
<accession>A0A0E0IG13</accession>
<dbReference type="STRING" id="4536.A0A0E0IG13"/>
<dbReference type="EnsemblPlants" id="ONIVA09G00190.1">
    <property type="protein sequence ID" value="ONIVA09G00190.1"/>
    <property type="gene ID" value="ONIVA09G00190"/>
</dbReference>
<dbReference type="Proteomes" id="UP000006591">
    <property type="component" value="Chromosome 9"/>
</dbReference>
<dbReference type="OMA" id="FTHIAKD"/>
<feature type="region of interest" description="Disordered" evidence="1">
    <location>
        <begin position="118"/>
        <end position="142"/>
    </location>
</feature>
<dbReference type="InterPro" id="IPR004330">
    <property type="entry name" value="FAR1_DNA_bnd_dom"/>
</dbReference>
<dbReference type="eggNOG" id="ENOG502QR4C">
    <property type="taxonomic scope" value="Eukaryota"/>
</dbReference>
<feature type="domain" description="FAR1" evidence="2">
    <location>
        <begin position="164"/>
        <end position="238"/>
    </location>
</feature>
<dbReference type="AlphaFoldDB" id="A0A0E0IG13"/>
<reference evidence="3" key="2">
    <citation type="submission" date="2018-04" db="EMBL/GenBank/DDBJ databases">
        <title>OnivRS2 (Oryza nivara Reference Sequence Version 2).</title>
        <authorList>
            <person name="Zhang J."/>
            <person name="Kudrna D."/>
            <person name="Lee S."/>
            <person name="Talag J."/>
            <person name="Rajasekar S."/>
            <person name="Welchert J."/>
            <person name="Hsing Y.-I."/>
            <person name="Wing R.A."/>
        </authorList>
    </citation>
    <scope>NUCLEOTIDE SEQUENCE [LARGE SCALE GENOMIC DNA]</scope>
    <source>
        <strain evidence="3">SL10</strain>
    </source>
</reference>
<name>A0A0E0IG13_ORYNI</name>
<protein>
    <recommendedName>
        <fullName evidence="2">FAR1 domain-containing protein</fullName>
    </recommendedName>
</protein>
<reference evidence="3" key="1">
    <citation type="submission" date="2015-04" db="UniProtKB">
        <authorList>
            <consortium name="EnsemblPlants"/>
        </authorList>
    </citation>
    <scope>IDENTIFICATION</scope>
    <source>
        <strain evidence="3">SL10</strain>
    </source>
</reference>
<evidence type="ECO:0000313" key="4">
    <source>
        <dbReference type="Proteomes" id="UP000006591"/>
    </source>
</evidence>
<feature type="region of interest" description="Disordered" evidence="1">
    <location>
        <begin position="483"/>
        <end position="550"/>
    </location>
</feature>
<sequence>MDFDLNSIPELVSSENEPPVHHLLVDDEDITWMIPAINLDYTFDFETMYTAGDVGSLQAHNVANDEMQVFEANDEMQVFATNDEMQVFEANDEMQVFEEMSDHADTMHTSVATGATTATANTISSQDSRTDDSEAQSVPSQDIPCSTQVPYLILTFNSEEEARAHYNRKSAKDGERDKVMFVCNKCGPEEKTGEACPTKKRKRSRTRQAACKTRLTVKRKGARWEVIQFVEEHTHPLVRKFSLKKFLRSHRAIPKEEKDFITMLHGVNISAGRIMKLMSELYGGARNVPYTRKDISNFKSKLGSEYRCRDIPEPIAHFEEIKKDDPNFFYKIQLDKEDRVQNIFWVDGAARNAYKDFKDCVSFDCIYMMNMYNMPCAPFIGINRHGQSIQTTAQSEGFNAVLKRYVMTSDFVGQVSDIPEHYILPRWTMVKKPELPPVTSIGEQMQLPPESLKLIRYTNMCTKFTHIAKDASSNEKAYRMALQRRSSMTDDLAAMKQSRKKQKKAQPAPADPARGISDIPSASTNPTLQINDPPPHHTKARETSFNKTQA</sequence>